<dbReference type="AlphaFoldDB" id="A0A7W8BAV5"/>
<gene>
    <name evidence="2" type="ORF">FHS36_003445</name>
</gene>
<dbReference type="RefSeq" id="WP_184743483.1">
    <property type="nucleotide sequence ID" value="NZ_JACHJF010000010.1"/>
</dbReference>
<evidence type="ECO:0000313" key="2">
    <source>
        <dbReference type="EMBL" id="MBB5120007.1"/>
    </source>
</evidence>
<feature type="compositionally biased region" description="Basic and acidic residues" evidence="1">
    <location>
        <begin position="1"/>
        <end position="15"/>
    </location>
</feature>
<dbReference type="Proteomes" id="UP000528608">
    <property type="component" value="Unassembled WGS sequence"/>
</dbReference>
<feature type="compositionally biased region" description="Basic and acidic residues" evidence="1">
    <location>
        <begin position="32"/>
        <end position="43"/>
    </location>
</feature>
<comment type="caution">
    <text evidence="2">The sequence shown here is derived from an EMBL/GenBank/DDBJ whole genome shotgun (WGS) entry which is preliminary data.</text>
</comment>
<organism evidence="2 3">
    <name type="scientific">Streptomyces eurocidicus</name>
    <name type="common">Streptoverticillium eurocidicus</name>
    <dbReference type="NCBI Taxonomy" id="66423"/>
    <lineage>
        <taxon>Bacteria</taxon>
        <taxon>Bacillati</taxon>
        <taxon>Actinomycetota</taxon>
        <taxon>Actinomycetes</taxon>
        <taxon>Kitasatosporales</taxon>
        <taxon>Streptomycetaceae</taxon>
        <taxon>Streptomyces</taxon>
    </lineage>
</organism>
<evidence type="ECO:0000256" key="1">
    <source>
        <dbReference type="SAM" id="MobiDB-lite"/>
    </source>
</evidence>
<proteinExistence type="predicted"/>
<feature type="compositionally biased region" description="Basic and acidic residues" evidence="1">
    <location>
        <begin position="156"/>
        <end position="168"/>
    </location>
</feature>
<feature type="region of interest" description="Disordered" evidence="1">
    <location>
        <begin position="134"/>
        <end position="202"/>
    </location>
</feature>
<feature type="compositionally biased region" description="Pro residues" evidence="1">
    <location>
        <begin position="182"/>
        <end position="194"/>
    </location>
</feature>
<feature type="compositionally biased region" description="Gly residues" evidence="1">
    <location>
        <begin position="134"/>
        <end position="152"/>
    </location>
</feature>
<evidence type="ECO:0000313" key="3">
    <source>
        <dbReference type="Proteomes" id="UP000528608"/>
    </source>
</evidence>
<sequence>MADADFSRAPRDPHPHPAAARGYGKRSVPDQATRRRGDFDHLRPREASIATYIDRLPDGSSMDAKTLASQLPAYGQAACLTALRRLSEAGHLRRVTERIKGDAGSWNWVTRTYFSRTARGDDWWETFLAGNLPGGTGPQPECGGRGRGGVGPARGVTRDLRAPLRSDDAIPGAGPVNHAAPEGPPRPAPDPPPARTQSTRTRIHTPAYLLLASVGRTDPRMTLSAAECAALEELATQWLELGATDADVVRALTAGLPPDVHSPGALARRRLVDKMPPELPAADVEPVARPPLRIVECTVCRAPGRPEAFPGGVCRHCRGEEGPYIPRGVPPADVPARVAAIRAAVRACGRGVD</sequence>
<feature type="region of interest" description="Disordered" evidence="1">
    <location>
        <begin position="1"/>
        <end position="43"/>
    </location>
</feature>
<protein>
    <submittedName>
        <fullName evidence="2">Uncharacterized protein</fullName>
    </submittedName>
</protein>
<name>A0A7W8BAV5_STREU</name>
<reference evidence="2 3" key="1">
    <citation type="submission" date="2020-08" db="EMBL/GenBank/DDBJ databases">
        <title>Genomic Encyclopedia of Type Strains, Phase III (KMG-III): the genomes of soil and plant-associated and newly described type strains.</title>
        <authorList>
            <person name="Whitman W."/>
        </authorList>
    </citation>
    <scope>NUCLEOTIDE SEQUENCE [LARGE SCALE GENOMIC DNA]</scope>
    <source>
        <strain evidence="2 3">CECT 3259</strain>
    </source>
</reference>
<dbReference type="EMBL" id="JACHJF010000010">
    <property type="protein sequence ID" value="MBB5120007.1"/>
    <property type="molecule type" value="Genomic_DNA"/>
</dbReference>
<accession>A0A7W8BAV5</accession>